<keyword evidence="15 18" id="KW-0456">Lyase</keyword>
<dbReference type="NCBIfam" id="TIGR00505">
    <property type="entry name" value="ribA"/>
    <property type="match status" value="1"/>
</dbReference>
<evidence type="ECO:0000256" key="5">
    <source>
        <dbReference type="ARBA" id="ARBA00004904"/>
    </source>
</evidence>
<dbReference type="UniPathway" id="UPA00275">
    <property type="reaction ID" value="UER00399"/>
</dbReference>
<evidence type="ECO:0000256" key="17">
    <source>
        <dbReference type="ARBA" id="ARBA00049295"/>
    </source>
</evidence>
<feature type="binding site" evidence="18">
    <location>
        <begin position="291"/>
        <end position="293"/>
    </location>
    <ligand>
        <name>GTP</name>
        <dbReference type="ChEBI" id="CHEBI:37565"/>
    </ligand>
</feature>
<comment type="cofactor">
    <cofactor evidence="18">
        <name>Mg(2+)</name>
        <dbReference type="ChEBI" id="CHEBI:18420"/>
    </cofactor>
    <cofactor evidence="18">
        <name>Mn(2+)</name>
        <dbReference type="ChEBI" id="CHEBI:29035"/>
    </cofactor>
    <text evidence="18">Binds 2 divalent metal cations per subunit. Magnesium or manganese.</text>
</comment>
<feature type="binding site" evidence="18">
    <location>
        <position position="32"/>
    </location>
    <ligand>
        <name>D-ribulose 5-phosphate</name>
        <dbReference type="ChEBI" id="CHEBI:58121"/>
    </ligand>
</feature>
<dbReference type="GO" id="GO:0005829">
    <property type="term" value="C:cytosol"/>
    <property type="evidence" value="ECO:0007669"/>
    <property type="project" value="TreeGrafter"/>
</dbReference>
<comment type="similarity">
    <text evidence="6 18">In the N-terminal section; belongs to the DHBP synthase family.</text>
</comment>
<feature type="binding site" evidence="18">
    <location>
        <position position="348"/>
    </location>
    <ligand>
        <name>GTP</name>
        <dbReference type="ChEBI" id="CHEBI:37565"/>
    </ligand>
</feature>
<keyword evidence="21" id="KW-1185">Reference proteome</keyword>
<feature type="binding site" evidence="18">
    <location>
        <begin position="27"/>
        <end position="28"/>
    </location>
    <ligand>
        <name>D-ribulose 5-phosphate</name>
        <dbReference type="ChEBI" id="CHEBI:58121"/>
    </ligand>
</feature>
<evidence type="ECO:0000259" key="19">
    <source>
        <dbReference type="Pfam" id="PF00925"/>
    </source>
</evidence>
<evidence type="ECO:0000256" key="14">
    <source>
        <dbReference type="ARBA" id="ARBA00023211"/>
    </source>
</evidence>
<dbReference type="Gene3D" id="3.40.50.10990">
    <property type="entry name" value="GTP cyclohydrolase II"/>
    <property type="match status" value="1"/>
</dbReference>
<comment type="caution">
    <text evidence="20">The sequence shown here is derived from an EMBL/GenBank/DDBJ whole genome shotgun (WGS) entry which is preliminary data.</text>
</comment>
<dbReference type="EC" id="3.5.4.25" evidence="18"/>
<dbReference type="GO" id="GO:0030145">
    <property type="term" value="F:manganese ion binding"/>
    <property type="evidence" value="ECO:0007669"/>
    <property type="project" value="UniProtKB-UniRule"/>
</dbReference>
<evidence type="ECO:0000256" key="9">
    <source>
        <dbReference type="ARBA" id="ARBA00022741"/>
    </source>
</evidence>
<keyword evidence="12 18" id="KW-0460">Magnesium</keyword>
<evidence type="ECO:0000256" key="13">
    <source>
        <dbReference type="ARBA" id="ARBA00023134"/>
    </source>
</evidence>
<dbReference type="GO" id="GO:0008270">
    <property type="term" value="F:zinc ion binding"/>
    <property type="evidence" value="ECO:0007669"/>
    <property type="project" value="UniProtKB-UniRule"/>
</dbReference>
<feature type="region of interest" description="GTP cyclohydrolase II" evidence="18">
    <location>
        <begin position="201"/>
        <end position="393"/>
    </location>
</feature>
<gene>
    <name evidence="18" type="primary">ribBA</name>
    <name evidence="20" type="ORF">C273_01525</name>
</gene>
<keyword evidence="10 18" id="KW-0378">Hydrolase</keyword>
<evidence type="ECO:0000256" key="3">
    <source>
        <dbReference type="ARBA" id="ARBA00002284"/>
    </source>
</evidence>
<keyword evidence="8 18" id="KW-0479">Metal-binding</keyword>
<evidence type="ECO:0000256" key="11">
    <source>
        <dbReference type="ARBA" id="ARBA00022833"/>
    </source>
</evidence>
<evidence type="ECO:0000256" key="2">
    <source>
        <dbReference type="ARBA" id="ARBA00001936"/>
    </source>
</evidence>
<proteinExistence type="inferred from homology"/>
<comment type="cofactor">
    <cofactor evidence="18">
        <name>Zn(2+)</name>
        <dbReference type="ChEBI" id="CHEBI:29105"/>
    </cofactor>
    <text evidence="18">Binds 1 zinc ion per subunit.</text>
</comment>
<dbReference type="GO" id="GO:0009231">
    <property type="term" value="P:riboflavin biosynthetic process"/>
    <property type="evidence" value="ECO:0007669"/>
    <property type="project" value="UniProtKB-UniRule"/>
</dbReference>
<evidence type="ECO:0000256" key="4">
    <source>
        <dbReference type="ARBA" id="ARBA00004853"/>
    </source>
</evidence>
<dbReference type="SUPFAM" id="SSF142695">
    <property type="entry name" value="RibA-like"/>
    <property type="match status" value="1"/>
</dbReference>
<dbReference type="PANTHER" id="PTHR21327">
    <property type="entry name" value="GTP CYCLOHYDROLASE II-RELATED"/>
    <property type="match status" value="1"/>
</dbReference>
<dbReference type="GO" id="GO:0003935">
    <property type="term" value="F:GTP cyclohydrolase II activity"/>
    <property type="evidence" value="ECO:0007669"/>
    <property type="project" value="UniProtKB-UniRule"/>
</dbReference>
<comment type="catalytic activity">
    <reaction evidence="1 18">
        <text>D-ribulose 5-phosphate = (2S)-2-hydroxy-3-oxobutyl phosphate + formate + H(+)</text>
        <dbReference type="Rhea" id="RHEA:18457"/>
        <dbReference type="ChEBI" id="CHEBI:15378"/>
        <dbReference type="ChEBI" id="CHEBI:15740"/>
        <dbReference type="ChEBI" id="CHEBI:58121"/>
        <dbReference type="ChEBI" id="CHEBI:58830"/>
        <dbReference type="EC" id="4.1.99.12"/>
    </reaction>
</comment>
<dbReference type="PANTHER" id="PTHR21327:SF18">
    <property type="entry name" value="3,4-DIHYDROXY-2-BUTANONE 4-PHOSPHATE SYNTHASE"/>
    <property type="match status" value="1"/>
</dbReference>
<dbReference type="InterPro" id="IPR016299">
    <property type="entry name" value="Riboflavin_synth_RibBA"/>
</dbReference>
<dbReference type="STRING" id="1229783.C273_01525"/>
<dbReference type="GO" id="GO:0000287">
    <property type="term" value="F:magnesium ion binding"/>
    <property type="evidence" value="ECO:0007669"/>
    <property type="project" value="UniProtKB-UniRule"/>
</dbReference>
<evidence type="ECO:0000256" key="15">
    <source>
        <dbReference type="ARBA" id="ARBA00023239"/>
    </source>
</evidence>
<comment type="similarity">
    <text evidence="18">In the C-terminal section; belongs to the GTP cyclohydrolase II family.</text>
</comment>
<feature type="binding site" evidence="18">
    <location>
        <begin position="249"/>
        <end position="253"/>
    </location>
    <ligand>
        <name>GTP</name>
        <dbReference type="ChEBI" id="CHEBI:37565"/>
    </ligand>
</feature>
<dbReference type="Pfam" id="PF00925">
    <property type="entry name" value="GTP_cyclohydro2"/>
    <property type="match status" value="1"/>
</dbReference>
<dbReference type="InterPro" id="IPR000926">
    <property type="entry name" value="RibA"/>
</dbReference>
<dbReference type="RefSeq" id="WP_009381994.1">
    <property type="nucleotide sequence ID" value="NZ_AMSQ01000002.1"/>
</dbReference>
<feature type="binding site" evidence="18">
    <location>
        <position position="353"/>
    </location>
    <ligand>
        <name>GTP</name>
        <dbReference type="ChEBI" id="CHEBI:37565"/>
    </ligand>
</feature>
<feature type="binding site" evidence="18">
    <location>
        <position position="265"/>
    </location>
    <ligand>
        <name>Zn(2+)</name>
        <dbReference type="ChEBI" id="CHEBI:29105"/>
        <note>catalytic</note>
    </ligand>
</feature>
<evidence type="ECO:0000256" key="8">
    <source>
        <dbReference type="ARBA" id="ARBA00022723"/>
    </source>
</evidence>
<organism evidence="20 21">
    <name type="scientific">Staphylococcus massiliensis S46</name>
    <dbReference type="NCBI Taxonomy" id="1229783"/>
    <lineage>
        <taxon>Bacteria</taxon>
        <taxon>Bacillati</taxon>
        <taxon>Bacillota</taxon>
        <taxon>Bacilli</taxon>
        <taxon>Bacillales</taxon>
        <taxon>Staphylococcaceae</taxon>
        <taxon>Staphylococcus</taxon>
    </lineage>
</organism>
<dbReference type="EC" id="4.1.99.12" evidence="18"/>
<dbReference type="CDD" id="cd00641">
    <property type="entry name" value="GTP_cyclohydro2"/>
    <property type="match status" value="1"/>
</dbReference>
<evidence type="ECO:0000313" key="20">
    <source>
        <dbReference type="EMBL" id="EKU50281.1"/>
    </source>
</evidence>
<feature type="binding site" evidence="18">
    <location>
        <position position="142"/>
    </location>
    <ligand>
        <name>Mg(2+)</name>
        <dbReference type="ChEBI" id="CHEBI:18420"/>
        <label>2</label>
    </ligand>
</feature>
<dbReference type="HAMAP" id="MF_00180">
    <property type="entry name" value="RibB"/>
    <property type="match status" value="1"/>
</dbReference>
<feature type="binding site" evidence="18">
    <location>
        <position position="28"/>
    </location>
    <ligand>
        <name>Mg(2+)</name>
        <dbReference type="ChEBI" id="CHEBI:18420"/>
        <label>2</label>
    </ligand>
</feature>
<keyword evidence="13 18" id="KW-0342">GTP-binding</keyword>
<dbReference type="OrthoDB" id="9793111at2"/>
<dbReference type="Proteomes" id="UP000009885">
    <property type="component" value="Unassembled WGS sequence"/>
</dbReference>
<feature type="binding site" evidence="18">
    <location>
        <position position="163"/>
    </location>
    <ligand>
        <name>D-ribulose 5-phosphate</name>
        <dbReference type="ChEBI" id="CHEBI:58121"/>
    </ligand>
</feature>
<evidence type="ECO:0000256" key="10">
    <source>
        <dbReference type="ARBA" id="ARBA00022801"/>
    </source>
</evidence>
<dbReference type="NCBIfam" id="NF001591">
    <property type="entry name" value="PRK00393.1"/>
    <property type="match status" value="1"/>
</dbReference>
<name>K9AW18_9STAP</name>
<keyword evidence="7 18" id="KW-0686">Riboflavin biosynthesis</keyword>
<comment type="pathway">
    <text evidence="5 18">Cofactor biosynthesis; riboflavin biosynthesis; 2-hydroxy-3-oxobutyl phosphate from D-ribulose 5-phosphate: step 1/1.</text>
</comment>
<reference evidence="20 21" key="1">
    <citation type="journal article" date="2013" name="Genome Announc.">
        <title>Genome Sequence of Staphylococcus massiliensis Strain S46, Isolated from the Surface of Healthy Human Skin.</title>
        <authorList>
            <person name="Srivastav R."/>
            <person name="Singh A."/>
            <person name="Jangir P.K."/>
            <person name="Kumari C."/>
            <person name="Muduli S."/>
            <person name="Sharma R."/>
        </authorList>
    </citation>
    <scope>NUCLEOTIDE SEQUENCE [LARGE SCALE GENOMIC DNA]</scope>
    <source>
        <strain evidence="20 21">S46</strain>
    </source>
</reference>
<sequence length="393" mass="43923">MKFDTIDEAIASLKAGNMVIVLDNEDRENEGDLLAVTEYMKDDTINFMAKNGRGLICTPISRKIAESLHLNPMVQNNRDVYGTNFTASIDHKSTTTGISAHERTLTARALIDDASEAVDFHQPGHLFPLIAKDRGVIEREGHTEACVDLARLSGAKPAGVICEIMNEDGTMAKGEDLQKFKETHQLKMITITDLIKYRKKYDALIQEEAKVKMPTKFGEFEMYGFTSIIDNQEHVVISKGDLREVENVRIHSSCVTGDIFHSERCDCGDQLEAAMSYINEHGGAIIYLSQEGRGIGLMNKLKAYKLIEEGHDTVSANEALGFEADLREYGVAAQILRHLGIKSVNLLSNNPDKFTGLEAYDININSRIELVTKHNEHNHEYLITKKEKMGHLI</sequence>
<dbReference type="Pfam" id="PF00926">
    <property type="entry name" value="DHBP_synthase"/>
    <property type="match status" value="1"/>
</dbReference>
<comment type="function">
    <text evidence="3 18">Catalyzes the conversion of D-ribulose 5-phosphate to formate and 3,4-dihydroxy-2-butanone 4-phosphate.</text>
</comment>
<evidence type="ECO:0000256" key="6">
    <source>
        <dbReference type="ARBA" id="ARBA00005520"/>
    </source>
</evidence>
<dbReference type="eggNOG" id="COG0807">
    <property type="taxonomic scope" value="Bacteria"/>
</dbReference>
<feature type="binding site" evidence="18">
    <location>
        <position position="28"/>
    </location>
    <ligand>
        <name>Mg(2+)</name>
        <dbReference type="ChEBI" id="CHEBI:18420"/>
        <label>1</label>
    </ligand>
</feature>
<feature type="binding site" evidence="18">
    <location>
        <position position="270"/>
    </location>
    <ligand>
        <name>GTP</name>
        <dbReference type="ChEBI" id="CHEBI:37565"/>
    </ligand>
</feature>
<dbReference type="InterPro" id="IPR036144">
    <property type="entry name" value="RibA-like_sf"/>
</dbReference>
<dbReference type="GO" id="GO:0008686">
    <property type="term" value="F:3,4-dihydroxy-2-butanone-4-phosphate synthase activity"/>
    <property type="evidence" value="ECO:0007669"/>
    <property type="project" value="UniProtKB-UniRule"/>
</dbReference>
<feature type="binding site" evidence="18">
    <location>
        <position position="254"/>
    </location>
    <ligand>
        <name>Zn(2+)</name>
        <dbReference type="ChEBI" id="CHEBI:29105"/>
        <note>catalytic</note>
    </ligand>
</feature>
<dbReference type="PIRSF" id="PIRSF001259">
    <property type="entry name" value="RibA"/>
    <property type="match status" value="1"/>
</dbReference>
<feature type="binding site" evidence="18">
    <location>
        <position position="313"/>
    </location>
    <ligand>
        <name>GTP</name>
        <dbReference type="ChEBI" id="CHEBI:37565"/>
    </ligand>
</feature>
<dbReference type="eggNOG" id="COG0108">
    <property type="taxonomic scope" value="Bacteria"/>
</dbReference>
<feature type="active site" description="Proton acceptor; for GTP cyclohydrolase activity" evidence="18">
    <location>
        <position position="325"/>
    </location>
</feature>
<dbReference type="InterPro" id="IPR017945">
    <property type="entry name" value="DHBP_synth_RibB-like_a/b_dom"/>
</dbReference>
<keyword evidence="11 18" id="KW-0862">Zinc</keyword>
<keyword evidence="9 18" id="KW-0547">Nucleotide-binding</keyword>
<comment type="function">
    <text evidence="18">Catalyzes the conversion of GTP to 2,5-diamino-6-ribosylamino-4(3H)-pyrimidinone 5'-phosphate (DARP), formate and pyrophosphate.</text>
</comment>
<feature type="site" description="Essential for DHBP synthase activity" evidence="18">
    <location>
        <position position="163"/>
    </location>
</feature>
<feature type="site" description="Essential for DHBP synthase activity" evidence="18">
    <location>
        <position position="125"/>
    </location>
</feature>
<feature type="active site" description="Nucleophile; for GTP cyclohydrolase activity" evidence="18">
    <location>
        <position position="327"/>
    </location>
</feature>
<dbReference type="SUPFAM" id="SSF55821">
    <property type="entry name" value="YrdC/RibB"/>
    <property type="match status" value="1"/>
</dbReference>
<dbReference type="HAMAP" id="MF_01283">
    <property type="entry name" value="RibBA"/>
    <property type="match status" value="1"/>
</dbReference>
<accession>K9AW18</accession>
<dbReference type="PATRIC" id="fig|1229783.3.peg.311"/>
<dbReference type="AlphaFoldDB" id="K9AW18"/>
<comment type="catalytic activity">
    <reaction evidence="17 18">
        <text>GTP + 4 H2O = 2,5-diamino-6-hydroxy-4-(5-phosphoribosylamino)-pyrimidine + formate + 2 phosphate + 3 H(+)</text>
        <dbReference type="Rhea" id="RHEA:23704"/>
        <dbReference type="ChEBI" id="CHEBI:15377"/>
        <dbReference type="ChEBI" id="CHEBI:15378"/>
        <dbReference type="ChEBI" id="CHEBI:15740"/>
        <dbReference type="ChEBI" id="CHEBI:37565"/>
        <dbReference type="ChEBI" id="CHEBI:43474"/>
        <dbReference type="ChEBI" id="CHEBI:58614"/>
        <dbReference type="EC" id="3.5.4.25"/>
    </reaction>
</comment>
<comment type="cofactor">
    <cofactor evidence="2">
        <name>Mn(2+)</name>
        <dbReference type="ChEBI" id="CHEBI:29035"/>
    </cofactor>
</comment>
<evidence type="ECO:0000256" key="12">
    <source>
        <dbReference type="ARBA" id="ARBA00022842"/>
    </source>
</evidence>
<keyword evidence="14 18" id="KW-0464">Manganese</keyword>
<dbReference type="GO" id="GO:0005525">
    <property type="term" value="F:GTP binding"/>
    <property type="evidence" value="ECO:0007669"/>
    <property type="project" value="UniProtKB-KW"/>
</dbReference>
<dbReference type="FunFam" id="3.40.50.10990:FF:000002">
    <property type="entry name" value="GTP cyclohydrolase-2"/>
    <property type="match status" value="1"/>
</dbReference>
<comment type="pathway">
    <text evidence="4 18">Cofactor biosynthesis; riboflavin biosynthesis; 5-amino-6-(D-ribitylamino)uracil from GTP: step 1/4.</text>
</comment>
<evidence type="ECO:0000256" key="18">
    <source>
        <dbReference type="HAMAP-Rule" id="MF_01283"/>
    </source>
</evidence>
<keyword evidence="16 18" id="KW-0511">Multifunctional enzyme</keyword>
<dbReference type="NCBIfam" id="TIGR00506">
    <property type="entry name" value="ribB"/>
    <property type="match status" value="1"/>
</dbReference>
<dbReference type="FunFam" id="3.90.870.10:FF:000001">
    <property type="entry name" value="Riboflavin biosynthesis protein RibBA"/>
    <property type="match status" value="1"/>
</dbReference>
<dbReference type="InterPro" id="IPR032677">
    <property type="entry name" value="GTP_cyclohydro_II"/>
</dbReference>
<feature type="region of interest" description="DHBP synthase" evidence="18">
    <location>
        <begin position="1"/>
        <end position="200"/>
    </location>
</feature>
<evidence type="ECO:0000256" key="1">
    <source>
        <dbReference type="ARBA" id="ARBA00000141"/>
    </source>
</evidence>
<evidence type="ECO:0000313" key="21">
    <source>
        <dbReference type="Proteomes" id="UP000009885"/>
    </source>
</evidence>
<evidence type="ECO:0000256" key="16">
    <source>
        <dbReference type="ARBA" id="ARBA00023268"/>
    </source>
</evidence>
<feature type="binding site" evidence="18">
    <location>
        <position position="267"/>
    </location>
    <ligand>
        <name>Zn(2+)</name>
        <dbReference type="ChEBI" id="CHEBI:29105"/>
        <note>catalytic</note>
    </ligand>
</feature>
<feature type="binding site" evidence="18">
    <location>
        <begin position="139"/>
        <end position="143"/>
    </location>
    <ligand>
        <name>D-ribulose 5-phosphate</name>
        <dbReference type="ChEBI" id="CHEBI:58121"/>
    </ligand>
</feature>
<dbReference type="Gene3D" id="3.90.870.10">
    <property type="entry name" value="DHBP synthase"/>
    <property type="match status" value="1"/>
</dbReference>
<feature type="domain" description="GTP cyclohydrolase II" evidence="19">
    <location>
        <begin position="208"/>
        <end position="368"/>
    </location>
</feature>
<evidence type="ECO:0000256" key="7">
    <source>
        <dbReference type="ARBA" id="ARBA00022619"/>
    </source>
</evidence>
<dbReference type="InterPro" id="IPR000422">
    <property type="entry name" value="DHBP_synthase_RibB"/>
</dbReference>
<dbReference type="HAMAP" id="MF_00179">
    <property type="entry name" value="RibA"/>
    <property type="match status" value="1"/>
</dbReference>
<dbReference type="EMBL" id="AMSQ01000002">
    <property type="protein sequence ID" value="EKU50281.1"/>
    <property type="molecule type" value="Genomic_DNA"/>
</dbReference>
<protein>
    <recommendedName>
        <fullName evidence="18">Riboflavin biosynthesis protein RibBA</fullName>
    </recommendedName>
    <domain>
        <recommendedName>
            <fullName evidence="18">3,4-dihydroxy-2-butanone 4-phosphate synthase</fullName>
            <shortName evidence="18">DHBP synthase</shortName>
            <ecNumber evidence="18">4.1.99.12</ecNumber>
        </recommendedName>
    </domain>
    <domain>
        <recommendedName>
            <fullName evidence="18">GTP cyclohydrolase-2</fullName>
            <ecNumber evidence="18">3.5.4.25</ecNumber>
        </recommendedName>
        <alternativeName>
            <fullName evidence="18">GTP cyclohydrolase II</fullName>
        </alternativeName>
    </domain>
</protein>